<evidence type="ECO:0000313" key="2">
    <source>
        <dbReference type="EMBL" id="PPK79161.1"/>
    </source>
</evidence>
<organism evidence="2 3">
    <name type="scientific">Lacrimispora xylanisolvens</name>
    <dbReference type="NCBI Taxonomy" id="384636"/>
    <lineage>
        <taxon>Bacteria</taxon>
        <taxon>Bacillati</taxon>
        <taxon>Bacillota</taxon>
        <taxon>Clostridia</taxon>
        <taxon>Lachnospirales</taxon>
        <taxon>Lachnospiraceae</taxon>
        <taxon>Lacrimispora</taxon>
    </lineage>
</organism>
<evidence type="ECO:0000313" key="3">
    <source>
        <dbReference type="Proteomes" id="UP000237749"/>
    </source>
</evidence>
<accession>A0A2S6HNU7</accession>
<dbReference type="RefSeq" id="WP_104438452.1">
    <property type="nucleotide sequence ID" value="NZ_PTJA01000011.1"/>
</dbReference>
<keyword evidence="1" id="KW-1133">Transmembrane helix</keyword>
<evidence type="ECO:0000256" key="1">
    <source>
        <dbReference type="SAM" id="Phobius"/>
    </source>
</evidence>
<comment type="caution">
    <text evidence="2">The sequence shown here is derived from an EMBL/GenBank/DDBJ whole genome shotgun (WGS) entry which is preliminary data.</text>
</comment>
<protein>
    <submittedName>
        <fullName evidence="2">Uncharacterized protein</fullName>
    </submittedName>
</protein>
<sequence length="312" mass="35154">MMRKICPVCDLPVNEINYCPRCRRIVKNPVYWDADYLLNEKRSQAAMPAGQPPAATTPVNQPTVHTPLPGKGRSNVLLFVVILFIVITTLASVIISCAVNATSLESKFDTAVGYDDYGYRDLTESEVLAAGEHCSGFDHFDTDGREISSSMIQFMEKEEYGYTIISQETYGDNYEFKQDGDPLTFYETVDSVYLNPKAAKEAGSDVDSYEYVDINYDTATGELHRYVSYLEDQEATLAYLKQFLTDTEAGCKVEADQSSVDSIIEQAQARINQREGAYILEGIFDVNIYIYEDRIQVYVSYNNPETVINQET</sequence>
<name>A0A2S6HNU7_9FIRM</name>
<feature type="transmembrane region" description="Helical" evidence="1">
    <location>
        <begin position="76"/>
        <end position="95"/>
    </location>
</feature>
<keyword evidence="1" id="KW-0812">Transmembrane</keyword>
<reference evidence="2 3" key="1">
    <citation type="submission" date="2018-02" db="EMBL/GenBank/DDBJ databases">
        <title>Genomic Encyclopedia of Archaeal and Bacterial Type Strains, Phase II (KMG-II): from individual species to whole genera.</title>
        <authorList>
            <person name="Goeker M."/>
        </authorList>
    </citation>
    <scope>NUCLEOTIDE SEQUENCE [LARGE SCALE GENOMIC DNA]</scope>
    <source>
        <strain evidence="2 3">DSM 3808</strain>
    </source>
</reference>
<keyword evidence="1" id="KW-0472">Membrane</keyword>
<gene>
    <name evidence="2" type="ORF">BXY41_11197</name>
</gene>
<proteinExistence type="predicted"/>
<dbReference type="EMBL" id="PTJA01000011">
    <property type="protein sequence ID" value="PPK79161.1"/>
    <property type="molecule type" value="Genomic_DNA"/>
</dbReference>
<dbReference type="Proteomes" id="UP000237749">
    <property type="component" value="Unassembled WGS sequence"/>
</dbReference>
<keyword evidence="3" id="KW-1185">Reference proteome</keyword>
<dbReference type="AlphaFoldDB" id="A0A2S6HNU7"/>